<dbReference type="Pfam" id="PF06243">
    <property type="entry name" value="PaaB"/>
    <property type="match status" value="2"/>
</dbReference>
<keyword evidence="3" id="KW-1185">Reference proteome</keyword>
<proteinExistence type="predicted"/>
<dbReference type="STRING" id="649638.Trad_1146"/>
<evidence type="ECO:0000313" key="2">
    <source>
        <dbReference type="EMBL" id="ADI14271.1"/>
    </source>
</evidence>
<dbReference type="RefSeq" id="WP_013177642.1">
    <property type="nucleotide sequence ID" value="NC_014221.1"/>
</dbReference>
<reference evidence="3" key="1">
    <citation type="submission" date="2010-05" db="EMBL/GenBank/DDBJ databases">
        <title>The complete genome of Truepera radiovictris DSM 17093.</title>
        <authorList>
            <consortium name="US DOE Joint Genome Institute (JGI-PGF)"/>
            <person name="Lucas S."/>
            <person name="Copeland A."/>
            <person name="Lapidus A."/>
            <person name="Glavina del Rio T."/>
            <person name="Dalin E."/>
            <person name="Tice H."/>
            <person name="Bruce D."/>
            <person name="Goodwin L."/>
            <person name="Pitluck S."/>
            <person name="Kyrpides N."/>
            <person name="Mavromatis K."/>
            <person name="Ovchinnikova G."/>
            <person name="Munk A.C."/>
            <person name="Detter J.C."/>
            <person name="Han C."/>
            <person name="Tapia R."/>
            <person name="Land M."/>
            <person name="Hauser L."/>
            <person name="Markowitz V."/>
            <person name="Cheng J.-F."/>
            <person name="Hugenholtz P."/>
            <person name="Woyke T."/>
            <person name="Wu D."/>
            <person name="Tindall B."/>
            <person name="Pomrenke H.G."/>
            <person name="Brambilla E."/>
            <person name="Klenk H.-P."/>
            <person name="Eisen J.A."/>
        </authorList>
    </citation>
    <scope>NUCLEOTIDE SEQUENCE [LARGE SCALE GENOMIC DNA]</scope>
    <source>
        <strain evidence="3">DSM 17093 / CIP 108686 / LMG 22925 / RQ-24</strain>
    </source>
</reference>
<dbReference type="AlphaFoldDB" id="D7CW08"/>
<feature type="region of interest" description="Disordered" evidence="1">
    <location>
        <begin position="160"/>
        <end position="179"/>
    </location>
</feature>
<evidence type="ECO:0000313" key="3">
    <source>
        <dbReference type="Proteomes" id="UP000000379"/>
    </source>
</evidence>
<dbReference type="Gene3D" id="3.10.20.520">
    <property type="entry name" value="Phenylacetic acid degradation B"/>
    <property type="match status" value="2"/>
</dbReference>
<dbReference type="InterPro" id="IPR038693">
    <property type="entry name" value="PaaB_sf"/>
</dbReference>
<gene>
    <name evidence="2" type="ordered locus">Trad_1146</name>
</gene>
<dbReference type="InterPro" id="IPR009359">
    <property type="entry name" value="PaaB"/>
</dbReference>
<dbReference type="Proteomes" id="UP000000379">
    <property type="component" value="Chromosome"/>
</dbReference>
<dbReference type="HOGENOM" id="CLU_1413113_0_0_0"/>
<dbReference type="OrthoDB" id="8593533at2"/>
<dbReference type="eggNOG" id="COG3460">
    <property type="taxonomic scope" value="Bacteria"/>
</dbReference>
<reference evidence="2 3" key="2">
    <citation type="journal article" date="2011" name="Stand. Genomic Sci.">
        <title>Complete genome sequence of Truepera radiovictrix type strain (RQ-24).</title>
        <authorList>
            <person name="Ivanova N."/>
            <person name="Rohde C."/>
            <person name="Munk C."/>
            <person name="Nolan M."/>
            <person name="Lucas S."/>
            <person name="Del Rio T.G."/>
            <person name="Tice H."/>
            <person name="Deshpande S."/>
            <person name="Cheng J.F."/>
            <person name="Tapia R."/>
            <person name="Han C."/>
            <person name="Goodwin L."/>
            <person name="Pitluck S."/>
            <person name="Liolios K."/>
            <person name="Mavromatis K."/>
            <person name="Mikhailova N."/>
            <person name="Pati A."/>
            <person name="Chen A."/>
            <person name="Palaniappan K."/>
            <person name="Land M."/>
            <person name="Hauser L."/>
            <person name="Chang Y.J."/>
            <person name="Jeffries C.D."/>
            <person name="Brambilla E."/>
            <person name="Rohde M."/>
            <person name="Goker M."/>
            <person name="Tindall B.J."/>
            <person name="Woyke T."/>
            <person name="Bristow J."/>
            <person name="Eisen J.A."/>
            <person name="Markowitz V."/>
            <person name="Hugenholtz P."/>
            <person name="Kyrpides N.C."/>
            <person name="Klenk H.P."/>
            <person name="Lapidus A."/>
        </authorList>
    </citation>
    <scope>NUCLEOTIDE SEQUENCE [LARGE SCALE GENOMIC DNA]</scope>
    <source>
        <strain evidence="3">DSM 17093 / CIP 108686 / LMG 22925 / RQ-24</strain>
    </source>
</reference>
<evidence type="ECO:0000256" key="1">
    <source>
        <dbReference type="SAM" id="MobiDB-lite"/>
    </source>
</evidence>
<protein>
    <submittedName>
        <fullName evidence="2">Phenylacetic acid degradation B</fullName>
    </submittedName>
</protein>
<dbReference type="EMBL" id="CP002049">
    <property type="protein sequence ID" value="ADI14271.1"/>
    <property type="molecule type" value="Genomic_DNA"/>
</dbReference>
<organism evidence="2 3">
    <name type="scientific">Truepera radiovictrix (strain DSM 17093 / CIP 108686 / LMG 22925 / RQ-24)</name>
    <dbReference type="NCBI Taxonomy" id="649638"/>
    <lineage>
        <taxon>Bacteria</taxon>
        <taxon>Thermotogati</taxon>
        <taxon>Deinococcota</taxon>
        <taxon>Deinococci</taxon>
        <taxon>Trueperales</taxon>
        <taxon>Trueperaceae</taxon>
        <taxon>Truepera</taxon>
    </lineage>
</organism>
<name>D7CW08_TRURR</name>
<accession>D7CW08</accession>
<sequence length="179" mass="20012">METQWPRWEVFKQDAPKRPHQAIGTVHATDPEHALLVARNVFVRRPSAVSLWVAPADRVLTVTQEELQGGRREEASAAKDAQRFQVFCKTSHKQSLAFADHQGEVRARSPWEALARAQETFAVATPLAWMIVPEDAIVRTRDEDAPSWFDPARTKTYKQQSAYGTVSAAPRAKARPGGV</sequence>
<dbReference type="KEGG" id="tra:Trad_1146"/>